<organism evidence="1">
    <name type="scientific">uncultured Flavobacteriia bacterium</name>
    <dbReference type="NCBI Taxonomy" id="212695"/>
    <lineage>
        <taxon>Bacteria</taxon>
        <taxon>Pseudomonadati</taxon>
        <taxon>Bacteroidota</taxon>
        <taxon>Flavobacteriia</taxon>
        <taxon>environmental samples</taxon>
    </lineage>
</organism>
<proteinExistence type="predicted"/>
<dbReference type="AlphaFoldDB" id="H6RG59"/>
<gene>
    <name evidence="1" type="ORF">VIS_S3CGB60007</name>
</gene>
<sequence>MTVTDNIQLDSVSINPSSFFITNLKNERIPAALYSVDFQKATLSFTQNTTQDSIRVHYLTYPKFITKTYQEIEESVIVNRTGNLQKLYRLSEPSETPVISPFDGLISSGSISRGVTIGNNQNSVLNSELDLQISGKLNDKVTLRASIQDSNIPLQESGYSQRLDEFDQVFVEVFSDKWRIRAGDIDLKNKDSYYAEFSKRVQGLSLSTHFKNDNSEYTAFAAGALVRGQFTTSQFIAQEGNQGPYKLVGQNNELYVLVVSGSETVYVNGVPLRRGATEDYNIDYNAGEIIFNSTYPITSEMRITVDYQSSARNYSRFIGYGGSQFKTEKWTIGASVYNESDLKNQPLQQSLSSDQVSILSNAGDNQSLMSAPSSSLESYNENRILYKKILVNDLEVFEFSTNPEDELYLVNFTSVGVEQGNYMIASSNAISNIYEYIAPVDGVKQGDYEPIVRLVAPVKLQLAVVNGSFVPNKNTFVNFEFAASKNDLNLYSSLEDQDNTGVATQLSIAHQLLKPSQIWKLNLTTDIDYIHENFRNLEGLYNPEFNRDWNLDQPYSNQLISDLGDQVFIKTAAKLAHPEIGQFNYQFQKLNYNENYEGQRHLVLAKLKIDRFQFFSNSSLLETNAKVSKSLFYRSNTQLKYSYDKGWAGVKFSTEHNEKKELISNILNPVSQKFKSYELFKGIGDSTKVFAKIGYVHRVNDSIKDNLLTKVNSSNTYYLDSKWIQNKNTQLSLYANYREFKTENSSSPSQKSINSRLQYSQKIANNLIHWNTLFETNAGRLPRQDFTYVEVEPGQGSFVWFDYNDNGIQELEEFEVAQFQDQAIYIRVLLPNQVYIRTHQNKLSQSLIFNPTQWANSSQSNKKFWSHFYNQTSFLIDRKDKNNNQSIRLNPFYSKVEDQLGLQSNFRNQLFLNRGKQHYTVSYSYLDSKARNVLSFGYIELESVSHQLNITHKIKNQWLLNLQSNLDKINSESENFSSKNHQLNKTLLSPKVSYLLDQNKRFDLFYQYQKKDNSIGNLEQLIQEKYGFSFTLTQSQKAAISGEFNYFSNKFSGNPSSPVAYQMMEGLQPGTNFTWSLVAQKKLTKYLDLNLNYFGRKSETSRTIHTGTIQIRAYF</sequence>
<reference evidence="1" key="1">
    <citation type="journal article" date="2012" name="Environ. Microbiol.">
        <title>Genomic content of uncultured Bacteroidetes from contrasting oceanic provinces in the North Atlantic Ocean.</title>
        <authorList>
            <person name="Gomez-Pereira P.R."/>
            <person name="Schuler M."/>
            <person name="Fuchs B.M."/>
            <person name="Bennke C."/>
            <person name="Teeling H."/>
            <person name="Waldmann J."/>
            <person name="Richter M."/>
            <person name="Barbe V."/>
            <person name="Bataille E."/>
            <person name="Glockner F.O."/>
            <person name="Amann R."/>
        </authorList>
    </citation>
    <scope>NUCLEOTIDE SEQUENCE</scope>
</reference>
<evidence type="ECO:0000313" key="1">
    <source>
        <dbReference type="EMBL" id="CCG00020.1"/>
    </source>
</evidence>
<name>H6RG59_9BACT</name>
<accession>H6RG59</accession>
<dbReference type="EMBL" id="FO117596">
    <property type="protein sequence ID" value="CCG00020.1"/>
    <property type="molecule type" value="Genomic_DNA"/>
</dbReference>
<protein>
    <submittedName>
        <fullName evidence="1">Uncharacterized protein</fullName>
    </submittedName>
</protein>
<reference evidence="1" key="2">
    <citation type="submission" date="2012-02" db="EMBL/GenBank/DDBJ databases">
        <authorList>
            <person name="Genoscope - CEA"/>
        </authorList>
    </citation>
    <scope>NUCLEOTIDE SEQUENCE</scope>
</reference>